<evidence type="ECO:0000313" key="1">
    <source>
        <dbReference type="EMBL" id="KAI6091112.1"/>
    </source>
</evidence>
<evidence type="ECO:0000313" key="2">
    <source>
        <dbReference type="Proteomes" id="UP001497680"/>
    </source>
</evidence>
<gene>
    <name evidence="1" type="ORF">F4821DRAFT_227525</name>
</gene>
<sequence length="2532" mass="285904">MDQGSSPSELRDRAVSSEPCSTRPNPFDDGDSARKRRRTSLSGSRSASIDTLHSRDDTAAVSDPNIMKVDTPEPLPPSTPARSEPPAEPVSSRVTINLRNADNLEATPQSPSSPTPSRFQKDSIKASVEEPEVIMIRASPVGNASSSASELDSPDVPAMSIDDDLAIYAADPNMTIMADGRAAQFSAVMLDFPYHTDGETYYETVVRLAEYFRQQPSHVDEALQLLQSWVNRYSSCASIELYPMVIEAYQENRQFWQGLPDLFYTIAHRHGSSKSTQTRDTINQLFIQLGKLTGFLLAVDCRTLTEIAKKEDGDLDLVSPGFLRLFGTMMTKDDGQFANGFAFANAAGPFNTLDALQANNDGLMVQLRHFSESLASIMLRFPKKVMDSFVGVSWLMDSLIRDSYKKQSYTENCPDYIRDRSRNNLVAGLAFFATVSHAIDVAIDKSITTLSSETATGLATTLASILKYSLYSDSPKAAELVQYHHTQHPEVPARFTHEAISLEWRISVFCKLVRSRQMQLRVAAAAHLCEDLVQQWRAYVDRQDVGEDSSYLAYLRYLSEFLVGTKIVDYLLGPTCHPEITQASFNIVGFLAVTRTYTPTQTELLWHTLTSTQDPRISDAIVRMMSRVVSLLDSECLYYMCEKFYDLPIESFSPCMRELFDQVTKQIQDKLLAYTFVPPAPYKICLRLLQESSIYRPQGSAVYPEIHQFALSKFNSLLHAGPDPVGRQSIWMGCVQDIAAKSETTSGSLQVLSTLLGNAPSLQVLIAEHDLTRLLVDELESTIAKAKAAGVTTVFANPMGLARRRIITMVIMTHGSTINSELGRRLWDLLVGDGAACQDDRKAAWDDLNVALKRTRLDNPFLSACLREYLPLLPPTCYCAGSLAFVREAVIPLANDINYIVLDDEDSLRSAGIELLWQMILTAPSQTIEENAIATLVDDIYVDSKSITSYPLHRARRVHFALVQRCLQQLKSAAQVLKRFGNETTNVDSHFTAEKVGGDQRQKYELQFTRSLQVLVALLKALQTKPHFTAPDLRSLMLQAPSSVDGDLAELKYQSFDGDDQTEIKPLDIGLKNTASSLLASLREATGFDNYRLYYRGQPLAPSESDICKSIEELGIRNGLILVKKESGVATSPRRIKPGASPLDIEILSHFKDLWEYLSMEEKLAREIYQFLVSLPADDSILTAFEDPDTSYRDIFPFGQPFKSLYALHALREYLNTRRLKSNVMQVSAQDSETQVKTTNDQEDALTRAMSLIVEAICDPEVVERGSSEELALRLSLELVDNFLNLVKETEHVEAAVQLLNLDLQDRLAVILVSAAAAQTNQFSIEVINRCFESLLECCTKSKVFWDGFRDQTGLQTVVQRLLLDDPRPIVRSNITKMINHYSLYDHGPSVARAIDFAELFWPVVIQLVPQAVTEPSKCAETFLLSFQLIRKLIDEGSSVVNLPNCLSMCGQLLLSHTSTEDIAHLEKDNVAHGLITILSIVVTETMNRNEPIQMQPNFVSKLFSRHLFPPEDDNGPLVPQVILHTPSRSMLYDIISIFIKEHAYLSTSLLQELNSLTSYRPLDDGTETYKYDLPQAFDRMTAIRAPCGYSGLRNLSNTCYLNSLFTQLFMNVGFRRFMLSRRIRNLHTHQLLYETQVLFAFLQDSRRRFVEPQACVGQIMSYDETPIDIHNQMDVDEFYSLLFDRWEAQLSSENERKKLRSIYGGELVQQVKSKECQHISERIEPFSAIQCDIKGKAGLEESLQAYVDGEIMEGDNKYKCSDCDKHVDAVKRACLKDIPDNLIFHLKRFDFNLRTLTRSKINDYFPFPTTIDMQPYTVEHLSNPPNDPSYKPVPDMFELVGVLVHSGTAESGHYYSYIRERPSTSSVPSWVEFNDEIVTSWDHMQMENACFGGTDYRPQFETGATFEKVYSAYMLFYQRSSSLQKEQELLKASGQSGPLRANINEALESLVKEENWSIVQRHCLYDPTHMPFVYKLLANTWGTECSADHKRENLAMLTALGHLDQIASRAKELPDFDQLKNLLIKVCQRCPQCCLSFFKYFNRHKDALRMLLQKNADAGVRQDIGRILIFVLSVIKSAYPDEYGPFDDDDDDDGMSNIAHRNGSVMSLTLNMFQNLWDAFHARINAWPECFGVMLEFARQGRHEALMFLDRDFLQKLLMAIAVDQVFDLPPQYARLLNAVSRRTARPPNYEAIIGLVDELLAVIDPILGHGNFLESPGGRLSLALQGESVPFTAQEVNILHRDWTKGQANIFVEKLVSLNQNPDATDDIIRRLMGFSPIMDNKVYLTLRLGITGDLSSHAVSPFLRVAVTYCRYSDNRESVHRLIHYISNQCKTLQNAEGRSFFEFQRDIYEGMRSTGESYEEILLHSLECIPKWAPGLLGYIDRTVSEEVDKFLVEKLFKYGPTSFVEGNSGPERSPAFDSTARRLAVTCLEYLRDTYVNRGVQAARYTVVPLERVIKRCDAYYKNDDEMEYGLEAQYLELKQTVQEAMAKLTVEELEEDVSEWEEQSVGSSGQMDSLTDLGMQIDRELV</sequence>
<reference evidence="1 2" key="1">
    <citation type="journal article" date="2022" name="New Phytol.">
        <title>Ecological generalism drives hyperdiversity of secondary metabolite gene clusters in xylarialean endophytes.</title>
        <authorList>
            <person name="Franco M.E.E."/>
            <person name="Wisecaver J.H."/>
            <person name="Arnold A.E."/>
            <person name="Ju Y.M."/>
            <person name="Slot J.C."/>
            <person name="Ahrendt S."/>
            <person name="Moore L.P."/>
            <person name="Eastman K.E."/>
            <person name="Scott K."/>
            <person name="Konkel Z."/>
            <person name="Mondo S.J."/>
            <person name="Kuo A."/>
            <person name="Hayes R.D."/>
            <person name="Haridas S."/>
            <person name="Andreopoulos B."/>
            <person name="Riley R."/>
            <person name="LaButti K."/>
            <person name="Pangilinan J."/>
            <person name="Lipzen A."/>
            <person name="Amirebrahimi M."/>
            <person name="Yan J."/>
            <person name="Adam C."/>
            <person name="Keymanesh K."/>
            <person name="Ng V."/>
            <person name="Louie K."/>
            <person name="Northen T."/>
            <person name="Drula E."/>
            <person name="Henrissat B."/>
            <person name="Hsieh H.M."/>
            <person name="Youens-Clark K."/>
            <person name="Lutzoni F."/>
            <person name="Miadlikowska J."/>
            <person name="Eastwood D.C."/>
            <person name="Hamelin R.C."/>
            <person name="Grigoriev I.V."/>
            <person name="U'Ren J.M."/>
        </authorList>
    </citation>
    <scope>NUCLEOTIDE SEQUENCE [LARGE SCALE GENOMIC DNA]</scope>
    <source>
        <strain evidence="1 2">ER1909</strain>
    </source>
</reference>
<dbReference type="EMBL" id="MU394288">
    <property type="protein sequence ID" value="KAI6091112.1"/>
    <property type="molecule type" value="Genomic_DNA"/>
</dbReference>
<organism evidence="1 2">
    <name type="scientific">Hypoxylon rubiginosum</name>
    <dbReference type="NCBI Taxonomy" id="110542"/>
    <lineage>
        <taxon>Eukaryota</taxon>
        <taxon>Fungi</taxon>
        <taxon>Dikarya</taxon>
        <taxon>Ascomycota</taxon>
        <taxon>Pezizomycotina</taxon>
        <taxon>Sordariomycetes</taxon>
        <taxon>Xylariomycetidae</taxon>
        <taxon>Xylariales</taxon>
        <taxon>Hypoxylaceae</taxon>
        <taxon>Hypoxylon</taxon>
    </lineage>
</organism>
<dbReference type="Proteomes" id="UP001497680">
    <property type="component" value="Unassembled WGS sequence"/>
</dbReference>
<proteinExistence type="predicted"/>
<name>A0ACC0DEA1_9PEZI</name>
<protein>
    <submittedName>
        <fullName evidence="1">Uncharacterized protein</fullName>
    </submittedName>
</protein>
<accession>A0ACC0DEA1</accession>
<keyword evidence="2" id="KW-1185">Reference proteome</keyword>
<comment type="caution">
    <text evidence="1">The sequence shown here is derived from an EMBL/GenBank/DDBJ whole genome shotgun (WGS) entry which is preliminary data.</text>
</comment>